<dbReference type="PROSITE" id="PS50016">
    <property type="entry name" value="ZF_PHD_2"/>
    <property type="match status" value="1"/>
</dbReference>
<evidence type="ECO:0000313" key="10">
    <source>
        <dbReference type="EMBL" id="KAE8057058.1"/>
    </source>
</evidence>
<comment type="subcellular location">
    <subcellularLocation>
        <location evidence="1">Nucleus</location>
    </subcellularLocation>
</comment>
<feature type="domain" description="N-acetyltransferase" evidence="9">
    <location>
        <begin position="504"/>
        <end position="667"/>
    </location>
</feature>
<evidence type="ECO:0000256" key="3">
    <source>
        <dbReference type="ARBA" id="ARBA00022771"/>
    </source>
</evidence>
<dbReference type="GO" id="GO:0006357">
    <property type="term" value="P:regulation of transcription by RNA polymerase II"/>
    <property type="evidence" value="ECO:0007669"/>
    <property type="project" value="TreeGrafter"/>
</dbReference>
<dbReference type="Pfam" id="PF23209">
    <property type="entry name" value="IDM1_C"/>
    <property type="match status" value="1"/>
</dbReference>
<dbReference type="InterPro" id="IPR032308">
    <property type="entry name" value="TDBD"/>
</dbReference>
<dbReference type="EMBL" id="CM017325">
    <property type="protein sequence ID" value="KAE8057058.1"/>
    <property type="molecule type" value="Genomic_DNA"/>
</dbReference>
<dbReference type="InterPro" id="IPR001965">
    <property type="entry name" value="Znf_PHD"/>
</dbReference>
<dbReference type="GO" id="GO:0016747">
    <property type="term" value="F:acyltransferase activity, transferring groups other than amino-acyl groups"/>
    <property type="evidence" value="ECO:0007669"/>
    <property type="project" value="InterPro"/>
</dbReference>
<evidence type="ECO:0000256" key="4">
    <source>
        <dbReference type="ARBA" id="ARBA00022833"/>
    </source>
</evidence>
<dbReference type="SUPFAM" id="SSF55729">
    <property type="entry name" value="Acyl-CoA N-acyltransferases (Nat)"/>
    <property type="match status" value="1"/>
</dbReference>
<keyword evidence="5" id="KW-0539">Nucleus</keyword>
<evidence type="ECO:0000256" key="5">
    <source>
        <dbReference type="ARBA" id="ARBA00023242"/>
    </source>
</evidence>
<dbReference type="InterPro" id="IPR013083">
    <property type="entry name" value="Znf_RING/FYVE/PHD"/>
</dbReference>
<evidence type="ECO:0008006" key="12">
    <source>
        <dbReference type="Google" id="ProtNLM"/>
    </source>
</evidence>
<dbReference type="GO" id="GO:0008270">
    <property type="term" value="F:zinc ion binding"/>
    <property type="evidence" value="ECO:0007669"/>
    <property type="project" value="UniProtKB-KW"/>
</dbReference>
<dbReference type="AlphaFoldDB" id="A0A5N6RBA6"/>
<feature type="domain" description="PHD-type" evidence="8">
    <location>
        <begin position="372"/>
        <end position="417"/>
    </location>
</feature>
<keyword evidence="11" id="KW-1185">Reference proteome</keyword>
<dbReference type="PANTHER" id="PTHR46309">
    <property type="entry name" value="PHD FINGER PROTEIN 12"/>
    <property type="match status" value="1"/>
</dbReference>
<evidence type="ECO:0000256" key="1">
    <source>
        <dbReference type="ARBA" id="ARBA00004123"/>
    </source>
</evidence>
<dbReference type="SMART" id="SM00249">
    <property type="entry name" value="PHD"/>
    <property type="match status" value="2"/>
</dbReference>
<accession>A0A5N6RBA6</accession>
<dbReference type="InterPro" id="IPR000182">
    <property type="entry name" value="GNAT_dom"/>
</dbReference>
<dbReference type="InterPro" id="IPR011011">
    <property type="entry name" value="Znf_FYVE_PHD"/>
</dbReference>
<protein>
    <recommendedName>
        <fullName evidence="12">PHD-type domain-containing protein</fullName>
    </recommendedName>
</protein>
<dbReference type="CDD" id="cd04301">
    <property type="entry name" value="NAT_SF"/>
    <property type="match status" value="1"/>
</dbReference>
<dbReference type="Pfam" id="PF22970">
    <property type="entry name" value="DUF7028"/>
    <property type="match status" value="1"/>
</dbReference>
<dbReference type="GO" id="GO:0003714">
    <property type="term" value="F:transcription corepressor activity"/>
    <property type="evidence" value="ECO:0007669"/>
    <property type="project" value="InterPro"/>
</dbReference>
<evidence type="ECO:0000313" key="11">
    <source>
        <dbReference type="Proteomes" id="UP000327013"/>
    </source>
</evidence>
<dbReference type="Proteomes" id="UP000327013">
    <property type="component" value="Chromosome 5"/>
</dbReference>
<keyword evidence="3 6" id="KW-0863">Zinc-finger</keyword>
<dbReference type="Pfam" id="PF16135">
    <property type="entry name" value="TDBD"/>
    <property type="match status" value="1"/>
</dbReference>
<dbReference type="SMART" id="SM00184">
    <property type="entry name" value="RING"/>
    <property type="match status" value="2"/>
</dbReference>
<feature type="region of interest" description="Disordered" evidence="7">
    <location>
        <begin position="215"/>
        <end position="234"/>
    </location>
</feature>
<gene>
    <name evidence="10" type="ORF">FH972_013779</name>
</gene>
<sequence length="764" mass="85221">MERKPVTRICHSPSDLLVVEPEYCPQAVVDWYMLGEDEGYTSSFKKKEGTEKARKHLAAMGWVLWYGQKGLRRELRYTSPTGRSFYSLRTACKGCIDQGGVSGIAGLSDPVSKTESVASTSVSETETLVISSVSETVAHNRKPVECIHLGDHKTETLASGSVCQRVASSSVSETAARNRKPVKKCIILGDEVKGELAGHPKTKPRKVLEDLKETRAHSRVSPSKSVLRSGKERNGGIPKFQTTLSWLVDNDVVLPRTRVHYRGKNDAPPTKEGHITRNGIECICCCQVFTLSGFEAHAGSTNHRPAANILLEDGRTLQDCQRQAMNSNQNKSFTTKLQESDEISSLSLQDCQRQAVERNKNKSSTTKLEENDEICSVCHYGGELVLCDHCPSAFHKSCLGLKDVPDGHWFCPSCACGICGRSKFQGNKGDSVDDSFITCEQCEHKFHIGCIRSKEAATNNRDHCFCGRKCEDIFLGLRKLLGKPIPVGWDNLTWTLLKSTDDALDIEASKEKCSKLKAAITVMHECFEPVKDPQTNSDLVEDVILGRGSELNRSNFKGFYTVLLERKNKIICAATLRIYGEKVAELPLVCTKFKYRKRGMCRILMDEIEKQLMALGVERLILAAAPAVLNTWTNSFGFEKMTNSERLQLLDYAFLDFQDTIMCQKLLRKNPAAESVDQGLVEIVVSHGKFNSKCLDEAKFQKPSKSSSSNISKCYKRKYESIFGSQSNDNSEYLKRGKISACETRVPFHDDAPWTNQFKIVQVP</sequence>
<keyword evidence="2" id="KW-0479">Metal-binding</keyword>
<dbReference type="InterPro" id="IPR056511">
    <property type="entry name" value="IDM1_C"/>
</dbReference>
<proteinExistence type="predicted"/>
<dbReference type="InterPro" id="IPR016181">
    <property type="entry name" value="Acyl_CoA_acyltransferase"/>
</dbReference>
<evidence type="ECO:0000256" key="6">
    <source>
        <dbReference type="PROSITE-ProRule" id="PRU00146"/>
    </source>
</evidence>
<evidence type="ECO:0000256" key="2">
    <source>
        <dbReference type="ARBA" id="ARBA00022723"/>
    </source>
</evidence>
<organism evidence="10 11">
    <name type="scientific">Carpinus fangiana</name>
    <dbReference type="NCBI Taxonomy" id="176857"/>
    <lineage>
        <taxon>Eukaryota</taxon>
        <taxon>Viridiplantae</taxon>
        <taxon>Streptophyta</taxon>
        <taxon>Embryophyta</taxon>
        <taxon>Tracheophyta</taxon>
        <taxon>Spermatophyta</taxon>
        <taxon>Magnoliopsida</taxon>
        <taxon>eudicotyledons</taxon>
        <taxon>Gunneridae</taxon>
        <taxon>Pentapetalae</taxon>
        <taxon>rosids</taxon>
        <taxon>fabids</taxon>
        <taxon>Fagales</taxon>
        <taxon>Betulaceae</taxon>
        <taxon>Carpinus</taxon>
    </lineage>
</organism>
<name>A0A5N6RBA6_9ROSI</name>
<dbReference type="OrthoDB" id="1903104at2759"/>
<dbReference type="InterPro" id="IPR059153">
    <property type="entry name" value="NSD_PHD-1st"/>
</dbReference>
<dbReference type="PROSITE" id="PS51186">
    <property type="entry name" value="GNAT"/>
    <property type="match status" value="1"/>
</dbReference>
<evidence type="ECO:0000256" key="7">
    <source>
        <dbReference type="SAM" id="MobiDB-lite"/>
    </source>
</evidence>
<dbReference type="GO" id="GO:0005634">
    <property type="term" value="C:nucleus"/>
    <property type="evidence" value="ECO:0007669"/>
    <property type="project" value="UniProtKB-SubCell"/>
</dbReference>
<dbReference type="InterPro" id="IPR054292">
    <property type="entry name" value="DUF7028"/>
</dbReference>
<dbReference type="InterPro" id="IPR001841">
    <property type="entry name" value="Znf_RING"/>
</dbReference>
<evidence type="ECO:0000259" key="9">
    <source>
        <dbReference type="PROSITE" id="PS51186"/>
    </source>
</evidence>
<dbReference type="InterPro" id="IPR042163">
    <property type="entry name" value="PHF12"/>
</dbReference>
<dbReference type="Pfam" id="PF23011">
    <property type="entry name" value="PHD-1st_NSD"/>
    <property type="match status" value="1"/>
</dbReference>
<dbReference type="InterPro" id="IPR019787">
    <property type="entry name" value="Znf_PHD-finger"/>
</dbReference>
<dbReference type="Gene3D" id="3.30.40.10">
    <property type="entry name" value="Zinc/RING finger domain, C3HC4 (zinc finger)"/>
    <property type="match status" value="1"/>
</dbReference>
<keyword evidence="4" id="KW-0862">Zinc</keyword>
<dbReference type="SUPFAM" id="SSF57903">
    <property type="entry name" value="FYVE/PHD zinc finger"/>
    <property type="match status" value="1"/>
</dbReference>
<dbReference type="PANTHER" id="PTHR46309:SF15">
    <property type="entry name" value="PHD-FINGER PROTEIN"/>
    <property type="match status" value="1"/>
</dbReference>
<dbReference type="Gene3D" id="3.40.630.30">
    <property type="match status" value="1"/>
</dbReference>
<evidence type="ECO:0000259" key="8">
    <source>
        <dbReference type="PROSITE" id="PS50016"/>
    </source>
</evidence>
<reference evidence="10 11" key="1">
    <citation type="submission" date="2019-06" db="EMBL/GenBank/DDBJ databases">
        <title>A chromosomal-level reference genome of Carpinus fangiana (Coryloideae, Betulaceae).</title>
        <authorList>
            <person name="Yang X."/>
            <person name="Wang Z."/>
            <person name="Zhang L."/>
            <person name="Hao G."/>
            <person name="Liu J."/>
            <person name="Yang Y."/>
        </authorList>
    </citation>
    <scope>NUCLEOTIDE SEQUENCE [LARGE SCALE GENOMIC DNA]</scope>
    <source>
        <strain evidence="10">Cfa_2016G</strain>
        <tissue evidence="10">Leaf</tissue>
    </source>
</reference>